<sequence>LIVETGLPHRRTFVPWTEVIPRHYHDIAQRFRRAQELVSSQHVVFIPQR</sequence>
<accession>A0A183FAV7</accession>
<name>A0A183FAV7_HELPZ</name>
<reference evidence="2" key="1">
    <citation type="submission" date="2019-09" db="UniProtKB">
        <authorList>
            <consortium name="WormBaseParasite"/>
        </authorList>
    </citation>
    <scope>IDENTIFICATION</scope>
</reference>
<protein>
    <submittedName>
        <fullName evidence="2">SAM-dependent methyltransferase</fullName>
    </submittedName>
</protein>
<keyword evidence="1" id="KW-1185">Reference proteome</keyword>
<dbReference type="Proteomes" id="UP000050761">
    <property type="component" value="Unassembled WGS sequence"/>
</dbReference>
<dbReference type="AlphaFoldDB" id="A0A183FAV7"/>
<evidence type="ECO:0000313" key="1">
    <source>
        <dbReference type="Proteomes" id="UP000050761"/>
    </source>
</evidence>
<organism evidence="1 2">
    <name type="scientific">Heligmosomoides polygyrus</name>
    <name type="common">Parasitic roundworm</name>
    <dbReference type="NCBI Taxonomy" id="6339"/>
    <lineage>
        <taxon>Eukaryota</taxon>
        <taxon>Metazoa</taxon>
        <taxon>Ecdysozoa</taxon>
        <taxon>Nematoda</taxon>
        <taxon>Chromadorea</taxon>
        <taxon>Rhabditida</taxon>
        <taxon>Rhabditina</taxon>
        <taxon>Rhabditomorpha</taxon>
        <taxon>Strongyloidea</taxon>
        <taxon>Heligmosomidae</taxon>
        <taxon>Heligmosomoides</taxon>
    </lineage>
</organism>
<dbReference type="WBParaSite" id="HPBE_0000329901-mRNA-1">
    <property type="protein sequence ID" value="HPBE_0000329901-mRNA-1"/>
    <property type="gene ID" value="HPBE_0000329901"/>
</dbReference>
<evidence type="ECO:0000313" key="2">
    <source>
        <dbReference type="WBParaSite" id="HPBE_0000329901-mRNA-1"/>
    </source>
</evidence>
<proteinExistence type="predicted"/>